<feature type="transmembrane region" description="Helical" evidence="1">
    <location>
        <begin position="142"/>
        <end position="158"/>
    </location>
</feature>
<accession>A0ABS5VAX7</accession>
<name>A0ABS5VAX7_9MICO</name>
<feature type="transmembrane region" description="Helical" evidence="1">
    <location>
        <begin position="119"/>
        <end position="136"/>
    </location>
</feature>
<sequence>MDLARRVAGVPLVAVVVGLLTTALAWYRLGPVPRNTVWAEDGGVFLRERIATGPLDTLLHPYAGYVHLLPRLIVDLGYALPPERYAQVVALASCTVVGGVCALVFVLSRDVVRPWPLRLVLAAVPVVLPLAPYEISGNAANLHWYLLVLVPWVFAFRTRSWWAAAALAVVAGAAVLTEPLTVLFTPLLLLAWTPGGPGRGRAHVRVAGAAGPWSALPVTLVVLVGLAVQGVTTLTHPREVAPGSPAVRDVLAGYLLGPVGGAWDPRVGAVLTAVLEHGWAVVLVPAVVLLLVLVAAVVVGPPRTRWMVVALSVGSGAVWWAALLANDDAGVRWSAPVAAMAALPPQRYAAAAGLLLVSAAVVAAAALVDAPRWSHGTGRTGGAGRLVGAVTGWCVVTAVVASAVLHVAPAETRRSEGPVWAGQLPTAVEACDADPSLEVARVRSNPWSSPVACSWVSR</sequence>
<reference evidence="2 3" key="1">
    <citation type="submission" date="2021-05" db="EMBL/GenBank/DDBJ databases">
        <title>Whole genome sequence of Curtobacterium flaccumfaciens pv. flaccumfaciens strain CFBP 8819.</title>
        <authorList>
            <person name="Osdaghi E."/>
            <person name="Taghouti G."/>
            <person name="Portier P."/>
            <person name="Fazliarab A."/>
            <person name="Taghavi S.M."/>
            <person name="Briand M."/>
            <person name="Le-Saux M."/>
            <person name="Jacques M.-A."/>
        </authorList>
    </citation>
    <scope>NUCLEOTIDE SEQUENCE [LARGE SCALE GENOMIC DNA]</scope>
    <source>
        <strain evidence="2 3">CFBP 8819</strain>
    </source>
</reference>
<gene>
    <name evidence="2" type="ORF">KK097_02275</name>
</gene>
<evidence type="ECO:0000256" key="1">
    <source>
        <dbReference type="SAM" id="Phobius"/>
    </source>
</evidence>
<keyword evidence="1" id="KW-0472">Membrane</keyword>
<feature type="transmembrane region" description="Helical" evidence="1">
    <location>
        <begin position="85"/>
        <end position="107"/>
    </location>
</feature>
<evidence type="ECO:0008006" key="4">
    <source>
        <dbReference type="Google" id="ProtNLM"/>
    </source>
</evidence>
<comment type="caution">
    <text evidence="2">The sequence shown here is derived from an EMBL/GenBank/DDBJ whole genome shotgun (WGS) entry which is preliminary data.</text>
</comment>
<proteinExistence type="predicted"/>
<dbReference type="EMBL" id="JAHEWS010000002">
    <property type="protein sequence ID" value="MBT1586639.1"/>
    <property type="molecule type" value="Genomic_DNA"/>
</dbReference>
<protein>
    <recommendedName>
        <fullName evidence="4">Glycosyltransferase RgtA/B/C/D-like domain-containing protein</fullName>
    </recommendedName>
</protein>
<keyword evidence="1" id="KW-0812">Transmembrane</keyword>
<feature type="transmembrane region" description="Helical" evidence="1">
    <location>
        <begin position="213"/>
        <end position="234"/>
    </location>
</feature>
<feature type="transmembrane region" description="Helical" evidence="1">
    <location>
        <begin position="7"/>
        <end position="27"/>
    </location>
</feature>
<dbReference type="RefSeq" id="WP_214543570.1">
    <property type="nucleotide sequence ID" value="NZ_JAHEWS010000002.1"/>
</dbReference>
<keyword evidence="3" id="KW-1185">Reference proteome</keyword>
<evidence type="ECO:0000313" key="3">
    <source>
        <dbReference type="Proteomes" id="UP001519641"/>
    </source>
</evidence>
<feature type="transmembrane region" description="Helical" evidence="1">
    <location>
        <begin position="382"/>
        <end position="405"/>
    </location>
</feature>
<feature type="transmembrane region" description="Helical" evidence="1">
    <location>
        <begin position="348"/>
        <end position="370"/>
    </location>
</feature>
<evidence type="ECO:0000313" key="2">
    <source>
        <dbReference type="EMBL" id="MBT1586639.1"/>
    </source>
</evidence>
<dbReference type="Proteomes" id="UP001519641">
    <property type="component" value="Unassembled WGS sequence"/>
</dbReference>
<feature type="transmembrane region" description="Helical" evidence="1">
    <location>
        <begin position="278"/>
        <end position="299"/>
    </location>
</feature>
<keyword evidence="1" id="KW-1133">Transmembrane helix</keyword>
<feature type="transmembrane region" description="Helical" evidence="1">
    <location>
        <begin position="165"/>
        <end position="193"/>
    </location>
</feature>
<feature type="transmembrane region" description="Helical" evidence="1">
    <location>
        <begin position="306"/>
        <end position="325"/>
    </location>
</feature>
<organism evidence="2 3">
    <name type="scientific">Curtobacterium aurantiacum</name>
    <dbReference type="NCBI Taxonomy" id="3236919"/>
    <lineage>
        <taxon>Bacteria</taxon>
        <taxon>Bacillati</taxon>
        <taxon>Actinomycetota</taxon>
        <taxon>Actinomycetes</taxon>
        <taxon>Micrococcales</taxon>
        <taxon>Microbacteriaceae</taxon>
        <taxon>Curtobacterium</taxon>
    </lineage>
</organism>